<name>A0ABY7SMK1_9RHOB</name>
<dbReference type="EMBL" id="CP067136">
    <property type="protein sequence ID" value="WCR07206.1"/>
    <property type="molecule type" value="Genomic_DNA"/>
</dbReference>
<gene>
    <name evidence="1" type="ORF">JHX87_17430</name>
</gene>
<protein>
    <recommendedName>
        <fullName evidence="3">DUF1236 domain-containing protein</fullName>
    </recommendedName>
</protein>
<proteinExistence type="predicted"/>
<evidence type="ECO:0000313" key="1">
    <source>
        <dbReference type="EMBL" id="WCR07206.1"/>
    </source>
</evidence>
<reference evidence="1 2" key="1">
    <citation type="submission" date="2021-01" db="EMBL/GenBank/DDBJ databases">
        <title>Biogeographic distribution of Paracoccus.</title>
        <authorList>
            <person name="Hollensteiner J."/>
            <person name="Leineberger J."/>
            <person name="Brinkhoff T."/>
            <person name="Daniel R."/>
        </authorList>
    </citation>
    <scope>NUCLEOTIDE SEQUENCE [LARGE SCALE GENOMIC DNA]</scope>
    <source>
        <strain evidence="1 2">KCTC 22803</strain>
    </source>
</reference>
<evidence type="ECO:0008006" key="3">
    <source>
        <dbReference type="Google" id="ProtNLM"/>
    </source>
</evidence>
<organism evidence="1 2">
    <name type="scientific">Paracoccus fistulariae</name>
    <dbReference type="NCBI Taxonomy" id="658446"/>
    <lineage>
        <taxon>Bacteria</taxon>
        <taxon>Pseudomonadati</taxon>
        <taxon>Pseudomonadota</taxon>
        <taxon>Alphaproteobacteria</taxon>
        <taxon>Rhodobacterales</taxon>
        <taxon>Paracoccaceae</taxon>
        <taxon>Paracoccus</taxon>
    </lineage>
</organism>
<dbReference type="Proteomes" id="UP001219349">
    <property type="component" value="Chromosome"/>
</dbReference>
<accession>A0ABY7SMK1</accession>
<keyword evidence="2" id="KW-1185">Reference proteome</keyword>
<evidence type="ECO:0000313" key="2">
    <source>
        <dbReference type="Proteomes" id="UP001219349"/>
    </source>
</evidence>
<dbReference type="RefSeq" id="WP_272833747.1">
    <property type="nucleotide sequence ID" value="NZ_CP067136.1"/>
</dbReference>
<sequence length="77" mass="8125">MGQQPQIYLAQSSAKAKGAPVSVGDTVDMSRVQVVDQPEVYGLGIAPAGNIYAIVGDLLVRMNPETGKVLSILRQVD</sequence>